<dbReference type="InterPro" id="IPR050300">
    <property type="entry name" value="GDXG_lipolytic_enzyme"/>
</dbReference>
<dbReference type="PANTHER" id="PTHR48081">
    <property type="entry name" value="AB HYDROLASE SUPERFAMILY PROTEIN C4A8.06C"/>
    <property type="match status" value="1"/>
</dbReference>
<evidence type="ECO:0000313" key="4">
    <source>
        <dbReference type="Proteomes" id="UP001597419"/>
    </source>
</evidence>
<dbReference type="InterPro" id="IPR013094">
    <property type="entry name" value="AB_hydrolase_3"/>
</dbReference>
<evidence type="ECO:0000256" key="1">
    <source>
        <dbReference type="ARBA" id="ARBA00022801"/>
    </source>
</evidence>
<accession>A0ABW5G8V9</accession>
<dbReference type="Proteomes" id="UP001597419">
    <property type="component" value="Unassembled WGS sequence"/>
</dbReference>
<dbReference type="Pfam" id="PF07859">
    <property type="entry name" value="Abhydrolase_3"/>
    <property type="match status" value="1"/>
</dbReference>
<reference evidence="4" key="1">
    <citation type="journal article" date="2019" name="Int. J. Syst. Evol. Microbiol.">
        <title>The Global Catalogue of Microorganisms (GCM) 10K type strain sequencing project: providing services to taxonomists for standard genome sequencing and annotation.</title>
        <authorList>
            <consortium name="The Broad Institute Genomics Platform"/>
            <consortium name="The Broad Institute Genome Sequencing Center for Infectious Disease"/>
            <person name="Wu L."/>
            <person name="Ma J."/>
        </authorList>
    </citation>
    <scope>NUCLEOTIDE SEQUENCE [LARGE SCALE GENOMIC DNA]</scope>
    <source>
        <strain evidence="4">CGMCC 4.7643</strain>
    </source>
</reference>
<dbReference type="GO" id="GO:0016787">
    <property type="term" value="F:hydrolase activity"/>
    <property type="evidence" value="ECO:0007669"/>
    <property type="project" value="UniProtKB-KW"/>
</dbReference>
<keyword evidence="4" id="KW-1185">Reference proteome</keyword>
<evidence type="ECO:0000313" key="3">
    <source>
        <dbReference type="EMBL" id="MFD2457936.1"/>
    </source>
</evidence>
<dbReference type="EMBL" id="JBHUKU010000002">
    <property type="protein sequence ID" value="MFD2457936.1"/>
    <property type="molecule type" value="Genomic_DNA"/>
</dbReference>
<sequence length="220" mass="22992">MTTPVTVVHAHGGGFTSYDPELGAARTRSLAAAGIRVVPVAYRLAPEHRHPAQIEDVLAACREVDGPFALLGESAGGTIVLSALPRLLEDGRVPVGVAAISPVTDLTLPGASFTANEGEDLIGRAVLRESVTAYLGDQDPAGPASPAHAPVRNWPPLWLAVGTAEVLLDDVTAFAGRARDAGVHTELRRYPGARHGFQFGESTVDADLARWLSARTAPVT</sequence>
<dbReference type="SUPFAM" id="SSF53474">
    <property type="entry name" value="alpha/beta-Hydrolases"/>
    <property type="match status" value="1"/>
</dbReference>
<proteinExistence type="predicted"/>
<dbReference type="InterPro" id="IPR029058">
    <property type="entry name" value="AB_hydrolase_fold"/>
</dbReference>
<dbReference type="PANTHER" id="PTHR48081:SF8">
    <property type="entry name" value="ALPHA_BETA HYDROLASE FOLD-3 DOMAIN-CONTAINING PROTEIN-RELATED"/>
    <property type="match status" value="1"/>
</dbReference>
<gene>
    <name evidence="3" type="ORF">ACFSYJ_04970</name>
</gene>
<name>A0ABW5G8V9_9PSEU</name>
<dbReference type="Gene3D" id="3.40.50.1820">
    <property type="entry name" value="alpha/beta hydrolase"/>
    <property type="match status" value="1"/>
</dbReference>
<feature type="domain" description="Alpha/beta hydrolase fold-3" evidence="2">
    <location>
        <begin position="7"/>
        <end position="198"/>
    </location>
</feature>
<comment type="caution">
    <text evidence="3">The sequence shown here is derived from an EMBL/GenBank/DDBJ whole genome shotgun (WGS) entry which is preliminary data.</text>
</comment>
<keyword evidence="1 3" id="KW-0378">Hydrolase</keyword>
<evidence type="ECO:0000259" key="2">
    <source>
        <dbReference type="Pfam" id="PF07859"/>
    </source>
</evidence>
<organism evidence="3 4">
    <name type="scientific">Amycolatopsis samaneae</name>
    <dbReference type="NCBI Taxonomy" id="664691"/>
    <lineage>
        <taxon>Bacteria</taxon>
        <taxon>Bacillati</taxon>
        <taxon>Actinomycetota</taxon>
        <taxon>Actinomycetes</taxon>
        <taxon>Pseudonocardiales</taxon>
        <taxon>Pseudonocardiaceae</taxon>
        <taxon>Amycolatopsis</taxon>
    </lineage>
</organism>
<protein>
    <submittedName>
        <fullName evidence="3">Alpha/beta hydrolase fold domain-containing protein</fullName>
    </submittedName>
</protein>
<dbReference type="RefSeq" id="WP_345389825.1">
    <property type="nucleotide sequence ID" value="NZ_BAABHG010000003.1"/>
</dbReference>